<protein>
    <recommendedName>
        <fullName evidence="10">RNA polymerase subunit sigma-70</fullName>
    </recommendedName>
</protein>
<accession>A0A0N9I7C0</accession>
<dbReference type="InterPro" id="IPR036388">
    <property type="entry name" value="WH-like_DNA-bd_sf"/>
</dbReference>
<sequence>MTKTEWDRPNLTDPAVFGSLFDRHGGDLHRYLARRVGPAADDLLSETFLVALERRHTYEPTRSVVRAWLFGIATNLLRRHTAQEVHTLRLTARAAASANTHVDAPDITVAERVDAQDTMRRLAGALAEMPVGDRDVLLLFSWAELSFAEVAVALDIPVGTVRSRMHRVRKVLRSELLSLTA</sequence>
<evidence type="ECO:0000256" key="3">
    <source>
        <dbReference type="ARBA" id="ARBA00023082"/>
    </source>
</evidence>
<dbReference type="InterPro" id="IPR013249">
    <property type="entry name" value="RNA_pol_sigma70_r4_t2"/>
</dbReference>
<evidence type="ECO:0000259" key="6">
    <source>
        <dbReference type="Pfam" id="PF04542"/>
    </source>
</evidence>
<dbReference type="InterPro" id="IPR014284">
    <property type="entry name" value="RNA_pol_sigma-70_dom"/>
</dbReference>
<keyword evidence="4" id="KW-0238">DNA-binding</keyword>
<comment type="similarity">
    <text evidence="1">Belongs to the sigma-70 factor family. ECF subfamily.</text>
</comment>
<evidence type="ECO:0000313" key="8">
    <source>
        <dbReference type="EMBL" id="ALG10649.1"/>
    </source>
</evidence>
<gene>
    <name evidence="8" type="ORF">AOZ06_30475</name>
</gene>
<dbReference type="GO" id="GO:0016987">
    <property type="term" value="F:sigma factor activity"/>
    <property type="evidence" value="ECO:0007669"/>
    <property type="project" value="UniProtKB-KW"/>
</dbReference>
<feature type="domain" description="RNA polymerase sigma factor 70 region 4 type 2" evidence="7">
    <location>
        <begin position="120"/>
        <end position="170"/>
    </location>
</feature>
<dbReference type="STRING" id="860235.AOZ06_30475"/>
<evidence type="ECO:0000256" key="5">
    <source>
        <dbReference type="ARBA" id="ARBA00023163"/>
    </source>
</evidence>
<dbReference type="InterPro" id="IPR013324">
    <property type="entry name" value="RNA_pol_sigma_r3/r4-like"/>
</dbReference>
<dbReference type="CDD" id="cd06171">
    <property type="entry name" value="Sigma70_r4"/>
    <property type="match status" value="1"/>
</dbReference>
<keyword evidence="5" id="KW-0804">Transcription</keyword>
<dbReference type="Proteomes" id="UP000063699">
    <property type="component" value="Chromosome"/>
</dbReference>
<dbReference type="Gene3D" id="1.10.1740.10">
    <property type="match status" value="1"/>
</dbReference>
<dbReference type="EMBL" id="CP012752">
    <property type="protein sequence ID" value="ALG10649.1"/>
    <property type="molecule type" value="Genomic_DNA"/>
</dbReference>
<dbReference type="InterPro" id="IPR039425">
    <property type="entry name" value="RNA_pol_sigma-70-like"/>
</dbReference>
<name>A0A0N9I7C0_9PSEU</name>
<dbReference type="Pfam" id="PF08281">
    <property type="entry name" value="Sigma70_r4_2"/>
    <property type="match status" value="1"/>
</dbReference>
<reference evidence="8 9" key="1">
    <citation type="submission" date="2015-07" db="EMBL/GenBank/DDBJ databases">
        <title>Genome sequencing of Kibdelosporangium phytohabitans.</title>
        <authorList>
            <person name="Qin S."/>
            <person name="Xing K."/>
        </authorList>
    </citation>
    <scope>NUCLEOTIDE SEQUENCE [LARGE SCALE GENOMIC DNA]</scope>
    <source>
        <strain evidence="8 9">KLBMP1111</strain>
    </source>
</reference>
<dbReference type="AlphaFoldDB" id="A0A0N9I7C0"/>
<dbReference type="PANTHER" id="PTHR43133:SF8">
    <property type="entry name" value="RNA POLYMERASE SIGMA FACTOR HI_1459-RELATED"/>
    <property type="match status" value="1"/>
</dbReference>
<dbReference type="Gene3D" id="1.10.10.10">
    <property type="entry name" value="Winged helix-like DNA-binding domain superfamily/Winged helix DNA-binding domain"/>
    <property type="match status" value="1"/>
</dbReference>
<evidence type="ECO:0000256" key="2">
    <source>
        <dbReference type="ARBA" id="ARBA00023015"/>
    </source>
</evidence>
<dbReference type="KEGG" id="kphy:AOZ06_30475"/>
<proteinExistence type="inferred from homology"/>
<dbReference type="SUPFAM" id="SSF88659">
    <property type="entry name" value="Sigma3 and sigma4 domains of RNA polymerase sigma factors"/>
    <property type="match status" value="1"/>
</dbReference>
<feature type="domain" description="RNA polymerase sigma-70 region 2" evidence="6">
    <location>
        <begin position="20"/>
        <end position="81"/>
    </location>
</feature>
<evidence type="ECO:0000256" key="4">
    <source>
        <dbReference type="ARBA" id="ARBA00023125"/>
    </source>
</evidence>
<evidence type="ECO:0008006" key="10">
    <source>
        <dbReference type="Google" id="ProtNLM"/>
    </source>
</evidence>
<dbReference type="InterPro" id="IPR007627">
    <property type="entry name" value="RNA_pol_sigma70_r2"/>
</dbReference>
<dbReference type="GO" id="GO:0006352">
    <property type="term" value="P:DNA-templated transcription initiation"/>
    <property type="evidence" value="ECO:0007669"/>
    <property type="project" value="InterPro"/>
</dbReference>
<keyword evidence="9" id="KW-1185">Reference proteome</keyword>
<keyword evidence="2" id="KW-0805">Transcription regulation</keyword>
<dbReference type="SUPFAM" id="SSF88946">
    <property type="entry name" value="Sigma2 domain of RNA polymerase sigma factors"/>
    <property type="match status" value="1"/>
</dbReference>
<dbReference type="Pfam" id="PF04542">
    <property type="entry name" value="Sigma70_r2"/>
    <property type="match status" value="1"/>
</dbReference>
<dbReference type="PANTHER" id="PTHR43133">
    <property type="entry name" value="RNA POLYMERASE ECF-TYPE SIGMA FACTO"/>
    <property type="match status" value="1"/>
</dbReference>
<dbReference type="OrthoDB" id="5518337at2"/>
<dbReference type="NCBIfam" id="TIGR02937">
    <property type="entry name" value="sigma70-ECF"/>
    <property type="match status" value="1"/>
</dbReference>
<evidence type="ECO:0000313" key="9">
    <source>
        <dbReference type="Proteomes" id="UP000063699"/>
    </source>
</evidence>
<dbReference type="GO" id="GO:0003677">
    <property type="term" value="F:DNA binding"/>
    <property type="evidence" value="ECO:0007669"/>
    <property type="project" value="UniProtKB-KW"/>
</dbReference>
<keyword evidence="3" id="KW-0731">Sigma factor</keyword>
<dbReference type="InterPro" id="IPR013325">
    <property type="entry name" value="RNA_pol_sigma_r2"/>
</dbReference>
<organism evidence="8 9">
    <name type="scientific">Kibdelosporangium phytohabitans</name>
    <dbReference type="NCBI Taxonomy" id="860235"/>
    <lineage>
        <taxon>Bacteria</taxon>
        <taxon>Bacillati</taxon>
        <taxon>Actinomycetota</taxon>
        <taxon>Actinomycetes</taxon>
        <taxon>Pseudonocardiales</taxon>
        <taxon>Pseudonocardiaceae</taxon>
        <taxon>Kibdelosporangium</taxon>
    </lineage>
</organism>
<dbReference type="RefSeq" id="WP_054292552.1">
    <property type="nucleotide sequence ID" value="NZ_CP012752.1"/>
</dbReference>
<evidence type="ECO:0000259" key="7">
    <source>
        <dbReference type="Pfam" id="PF08281"/>
    </source>
</evidence>
<evidence type="ECO:0000256" key="1">
    <source>
        <dbReference type="ARBA" id="ARBA00010641"/>
    </source>
</evidence>